<keyword evidence="1" id="KW-0472">Membrane</keyword>
<proteinExistence type="predicted"/>
<sequence>MKKDYLKDKAVKKKTASKAGWMIVVFVVIFAILIGKFALTNAGDVFSGLPDSDTAYGVAKQYIMPTVLSHNITFSDDEYKFAKKSDSVYVIKSSYITKESNGESEKTNFTITLKYNGGAGEKSSNWALVNLDQNN</sequence>
<reference evidence="3" key="2">
    <citation type="submission" date="2019-03" db="EMBL/GenBank/DDBJ databases">
        <authorList>
            <person name="Yan Y.-Q."/>
            <person name="Du Z.-J."/>
        </authorList>
    </citation>
    <scope>NUCLEOTIDE SEQUENCE</scope>
    <source>
        <strain evidence="3">PP-F2FG21</strain>
    </source>
</reference>
<organism evidence="3 4">
    <name type="scientific">Mucilaginibacter phyllosphaerae</name>
    <dbReference type="NCBI Taxonomy" id="1812349"/>
    <lineage>
        <taxon>Bacteria</taxon>
        <taxon>Pseudomonadati</taxon>
        <taxon>Bacteroidota</taxon>
        <taxon>Sphingobacteriia</taxon>
        <taxon>Sphingobacteriales</taxon>
        <taxon>Sphingobacteriaceae</taxon>
        <taxon>Mucilaginibacter</taxon>
    </lineage>
</organism>
<keyword evidence="5" id="KW-1185">Reference proteome</keyword>
<evidence type="ECO:0000256" key="1">
    <source>
        <dbReference type="SAM" id="Phobius"/>
    </source>
</evidence>
<dbReference type="EMBL" id="JACIEG010000003">
    <property type="protein sequence ID" value="MBB3969081.1"/>
    <property type="molecule type" value="Genomic_DNA"/>
</dbReference>
<dbReference type="AlphaFoldDB" id="A0A4Y8ADL8"/>
<reference evidence="3 4" key="1">
    <citation type="journal article" date="2016" name="Int. J. Syst. Evol. Microbiol.">
        <title>Proposal of Mucilaginibacter phyllosphaerae sp. nov. isolated from the phyllosphere of Galium album.</title>
        <authorList>
            <person name="Aydogan E.L."/>
            <person name="Busse H.J."/>
            <person name="Moser G."/>
            <person name="Muller C."/>
            <person name="Kampfer P."/>
            <person name="Glaeser S.P."/>
        </authorList>
    </citation>
    <scope>NUCLEOTIDE SEQUENCE [LARGE SCALE GENOMIC DNA]</scope>
    <source>
        <strain evidence="3 4">PP-F2FG21</strain>
    </source>
</reference>
<keyword evidence="1" id="KW-1133">Transmembrane helix</keyword>
<evidence type="ECO:0000313" key="5">
    <source>
        <dbReference type="Proteomes" id="UP000583101"/>
    </source>
</evidence>
<dbReference type="EMBL" id="SNQG01000004">
    <property type="protein sequence ID" value="TEW66102.1"/>
    <property type="molecule type" value="Genomic_DNA"/>
</dbReference>
<evidence type="ECO:0000313" key="4">
    <source>
        <dbReference type="Proteomes" id="UP000297248"/>
    </source>
</evidence>
<evidence type="ECO:0008006" key="6">
    <source>
        <dbReference type="Google" id="ProtNLM"/>
    </source>
</evidence>
<feature type="transmembrane region" description="Helical" evidence="1">
    <location>
        <begin position="21"/>
        <end position="39"/>
    </location>
</feature>
<gene>
    <name evidence="3" type="ORF">E2R65_13365</name>
    <name evidence="2" type="ORF">GGR35_001684</name>
</gene>
<dbReference type="OrthoDB" id="799349at2"/>
<reference evidence="2 5" key="3">
    <citation type="submission" date="2020-08" db="EMBL/GenBank/DDBJ databases">
        <title>Genomic Encyclopedia of Type Strains, Phase IV (KMG-IV): sequencing the most valuable type-strain genomes for metagenomic binning, comparative biology and taxonomic classification.</title>
        <authorList>
            <person name="Goeker M."/>
        </authorList>
    </citation>
    <scope>NUCLEOTIDE SEQUENCE [LARGE SCALE GENOMIC DNA]</scope>
    <source>
        <strain evidence="2 5">DSM 100995</strain>
    </source>
</reference>
<protein>
    <recommendedName>
        <fullName evidence="6">DUF4878 domain-containing protein</fullName>
    </recommendedName>
</protein>
<dbReference type="Proteomes" id="UP000297248">
    <property type="component" value="Unassembled WGS sequence"/>
</dbReference>
<name>A0A4Y8ADL8_9SPHI</name>
<accession>A0A4Y8ADL8</accession>
<keyword evidence="1" id="KW-0812">Transmembrane</keyword>
<dbReference type="Proteomes" id="UP000583101">
    <property type="component" value="Unassembled WGS sequence"/>
</dbReference>
<comment type="caution">
    <text evidence="3">The sequence shown here is derived from an EMBL/GenBank/DDBJ whole genome shotgun (WGS) entry which is preliminary data.</text>
</comment>
<evidence type="ECO:0000313" key="2">
    <source>
        <dbReference type="EMBL" id="MBB3969081.1"/>
    </source>
</evidence>
<dbReference type="RefSeq" id="WP_134336966.1">
    <property type="nucleotide sequence ID" value="NZ_BMCZ01000002.1"/>
</dbReference>
<evidence type="ECO:0000313" key="3">
    <source>
        <dbReference type="EMBL" id="TEW66102.1"/>
    </source>
</evidence>